<keyword evidence="1" id="KW-1185">Reference proteome</keyword>
<dbReference type="WBParaSite" id="L893_g17034.t1">
    <property type="protein sequence ID" value="L893_g17034.t1"/>
    <property type="gene ID" value="L893_g17034"/>
</dbReference>
<proteinExistence type="predicted"/>
<dbReference type="Proteomes" id="UP000095287">
    <property type="component" value="Unplaced"/>
</dbReference>
<accession>A0A1I7YJF7</accession>
<sequence>MLGEIKSPVIKGTLSMSTGGKFSETSSVSLHGASTDLDPHSKRPHRALILYTPGPSSILGPFCVGETLRTFVRRCRGDAMAILNSIAISVLQLNYNESPELSEGMALLHHQPKFEMKLNNGRRHHCRQTALSDVRSASYYAPTNFCTLLDHGPPTRGYIHGP</sequence>
<reference evidence="2" key="1">
    <citation type="submission" date="2016-11" db="UniProtKB">
        <authorList>
            <consortium name="WormBaseParasite"/>
        </authorList>
    </citation>
    <scope>IDENTIFICATION</scope>
</reference>
<evidence type="ECO:0000313" key="1">
    <source>
        <dbReference type="Proteomes" id="UP000095287"/>
    </source>
</evidence>
<organism evidence="1 2">
    <name type="scientific">Steinernema glaseri</name>
    <dbReference type="NCBI Taxonomy" id="37863"/>
    <lineage>
        <taxon>Eukaryota</taxon>
        <taxon>Metazoa</taxon>
        <taxon>Ecdysozoa</taxon>
        <taxon>Nematoda</taxon>
        <taxon>Chromadorea</taxon>
        <taxon>Rhabditida</taxon>
        <taxon>Tylenchina</taxon>
        <taxon>Panagrolaimomorpha</taxon>
        <taxon>Strongyloidoidea</taxon>
        <taxon>Steinernematidae</taxon>
        <taxon>Steinernema</taxon>
    </lineage>
</organism>
<evidence type="ECO:0000313" key="2">
    <source>
        <dbReference type="WBParaSite" id="L893_g17034.t1"/>
    </source>
</evidence>
<name>A0A1I7YJF7_9BILA</name>
<dbReference type="AlphaFoldDB" id="A0A1I7YJF7"/>
<protein>
    <submittedName>
        <fullName evidence="2">Uncharacterized protein</fullName>
    </submittedName>
</protein>